<reference evidence="2" key="1">
    <citation type="submission" date="2019-10" db="EMBL/GenBank/DDBJ databases">
        <authorList>
            <consortium name="DOE Joint Genome Institute"/>
            <person name="Kuo A."/>
            <person name="Miyauchi S."/>
            <person name="Kiss E."/>
            <person name="Drula E."/>
            <person name="Kohler A."/>
            <person name="Sanchez-Garcia M."/>
            <person name="Andreopoulos B."/>
            <person name="Barry K.W."/>
            <person name="Bonito G."/>
            <person name="Buee M."/>
            <person name="Carver A."/>
            <person name="Chen C."/>
            <person name="Cichocki N."/>
            <person name="Clum A."/>
            <person name="Culley D."/>
            <person name="Crous P.W."/>
            <person name="Fauchery L."/>
            <person name="Girlanda M."/>
            <person name="Hayes R."/>
            <person name="Keri Z."/>
            <person name="LaButti K."/>
            <person name="Lipzen A."/>
            <person name="Lombard V."/>
            <person name="Magnuson J."/>
            <person name="Maillard F."/>
            <person name="Morin E."/>
            <person name="Murat C."/>
            <person name="Nolan M."/>
            <person name="Ohm R."/>
            <person name="Pangilinan J."/>
            <person name="Pereira M."/>
            <person name="Perotto S."/>
            <person name="Peter M."/>
            <person name="Riley R."/>
            <person name="Sitrit Y."/>
            <person name="Stielow B."/>
            <person name="Szollosi G."/>
            <person name="Zifcakova L."/>
            <person name="Stursova M."/>
            <person name="Spatafora J.W."/>
            <person name="Tedersoo L."/>
            <person name="Vaario L.-M."/>
            <person name="Yamada A."/>
            <person name="Yan M."/>
            <person name="Wang P."/>
            <person name="Xu J."/>
            <person name="Bruns T."/>
            <person name="Baldrian P."/>
            <person name="Vilgalys R."/>
            <person name="Henrissat B."/>
            <person name="Grigoriev I.V."/>
            <person name="Hibbett D."/>
            <person name="Nagy L.G."/>
            <person name="Martin F.M."/>
        </authorList>
    </citation>
    <scope>NUCLEOTIDE SEQUENCE</scope>
    <source>
        <strain evidence="2">Prilba</strain>
    </source>
</reference>
<feature type="region of interest" description="Disordered" evidence="1">
    <location>
        <begin position="1"/>
        <end position="36"/>
    </location>
</feature>
<evidence type="ECO:0000313" key="2">
    <source>
        <dbReference type="EMBL" id="KAF8480739.1"/>
    </source>
</evidence>
<comment type="caution">
    <text evidence="2">The sequence shown here is derived from an EMBL/GenBank/DDBJ whole genome shotgun (WGS) entry which is preliminary data.</text>
</comment>
<dbReference type="AlphaFoldDB" id="A0A9P5MWW0"/>
<evidence type="ECO:0000313" key="3">
    <source>
        <dbReference type="Proteomes" id="UP000759537"/>
    </source>
</evidence>
<dbReference type="Proteomes" id="UP000759537">
    <property type="component" value="Unassembled WGS sequence"/>
</dbReference>
<evidence type="ECO:0000256" key="1">
    <source>
        <dbReference type="SAM" id="MobiDB-lite"/>
    </source>
</evidence>
<proteinExistence type="predicted"/>
<name>A0A9P5MWW0_9AGAM</name>
<dbReference type="EMBL" id="WHVB01000007">
    <property type="protein sequence ID" value="KAF8480739.1"/>
    <property type="molecule type" value="Genomic_DNA"/>
</dbReference>
<organism evidence="2 3">
    <name type="scientific">Russula ochroleuca</name>
    <dbReference type="NCBI Taxonomy" id="152965"/>
    <lineage>
        <taxon>Eukaryota</taxon>
        <taxon>Fungi</taxon>
        <taxon>Dikarya</taxon>
        <taxon>Basidiomycota</taxon>
        <taxon>Agaricomycotina</taxon>
        <taxon>Agaricomycetes</taxon>
        <taxon>Russulales</taxon>
        <taxon>Russulaceae</taxon>
        <taxon>Russula</taxon>
    </lineage>
</organism>
<protein>
    <submittedName>
        <fullName evidence="2">Uncharacterized protein</fullName>
    </submittedName>
</protein>
<feature type="compositionally biased region" description="Polar residues" evidence="1">
    <location>
        <begin position="11"/>
        <end position="21"/>
    </location>
</feature>
<reference evidence="2" key="2">
    <citation type="journal article" date="2020" name="Nat. Commun.">
        <title>Large-scale genome sequencing of mycorrhizal fungi provides insights into the early evolution of symbiotic traits.</title>
        <authorList>
            <person name="Miyauchi S."/>
            <person name="Kiss E."/>
            <person name="Kuo A."/>
            <person name="Drula E."/>
            <person name="Kohler A."/>
            <person name="Sanchez-Garcia M."/>
            <person name="Morin E."/>
            <person name="Andreopoulos B."/>
            <person name="Barry K.W."/>
            <person name="Bonito G."/>
            <person name="Buee M."/>
            <person name="Carver A."/>
            <person name="Chen C."/>
            <person name="Cichocki N."/>
            <person name="Clum A."/>
            <person name="Culley D."/>
            <person name="Crous P.W."/>
            <person name="Fauchery L."/>
            <person name="Girlanda M."/>
            <person name="Hayes R.D."/>
            <person name="Keri Z."/>
            <person name="LaButti K."/>
            <person name="Lipzen A."/>
            <person name="Lombard V."/>
            <person name="Magnuson J."/>
            <person name="Maillard F."/>
            <person name="Murat C."/>
            <person name="Nolan M."/>
            <person name="Ohm R.A."/>
            <person name="Pangilinan J."/>
            <person name="Pereira M.F."/>
            <person name="Perotto S."/>
            <person name="Peter M."/>
            <person name="Pfister S."/>
            <person name="Riley R."/>
            <person name="Sitrit Y."/>
            <person name="Stielow J.B."/>
            <person name="Szollosi G."/>
            <person name="Zifcakova L."/>
            <person name="Stursova M."/>
            <person name="Spatafora J.W."/>
            <person name="Tedersoo L."/>
            <person name="Vaario L.M."/>
            <person name="Yamada A."/>
            <person name="Yan M."/>
            <person name="Wang P."/>
            <person name="Xu J."/>
            <person name="Bruns T."/>
            <person name="Baldrian P."/>
            <person name="Vilgalys R."/>
            <person name="Dunand C."/>
            <person name="Henrissat B."/>
            <person name="Grigoriev I.V."/>
            <person name="Hibbett D."/>
            <person name="Nagy L.G."/>
            <person name="Martin F.M."/>
        </authorList>
    </citation>
    <scope>NUCLEOTIDE SEQUENCE</scope>
    <source>
        <strain evidence="2">Prilba</strain>
    </source>
</reference>
<keyword evidence="3" id="KW-1185">Reference proteome</keyword>
<accession>A0A9P5MWW0</accession>
<gene>
    <name evidence="2" type="ORF">DFH94DRAFT_691804</name>
</gene>
<sequence length="77" mass="9159">MAAEKVAWRVKQQSTSYPSDNNTDECEDDDIHEREGDDKYGHYVLDIGIKAIKIRRIWAEYIRIYNSLRLVNHQYIT</sequence>